<keyword evidence="1" id="KW-0732">Signal</keyword>
<comment type="caution">
    <text evidence="2">The sequence shown here is derived from an EMBL/GenBank/DDBJ whole genome shotgun (WGS) entry which is preliminary data.</text>
</comment>
<feature type="signal peptide" evidence="1">
    <location>
        <begin position="1"/>
        <end position="19"/>
    </location>
</feature>
<feature type="chain" id="PRO_5045291533" description="Outer membrane protein beta-barrel domain-containing protein" evidence="1">
    <location>
        <begin position="20"/>
        <end position="248"/>
    </location>
</feature>
<name>A0ABU1T8V8_9SPHI</name>
<keyword evidence="3" id="KW-1185">Reference proteome</keyword>
<gene>
    <name evidence="2" type="ORF">J2W55_001656</name>
</gene>
<dbReference type="RefSeq" id="WP_310094062.1">
    <property type="nucleotide sequence ID" value="NZ_JAVDUU010000002.1"/>
</dbReference>
<evidence type="ECO:0000256" key="1">
    <source>
        <dbReference type="SAM" id="SignalP"/>
    </source>
</evidence>
<evidence type="ECO:0000313" key="2">
    <source>
        <dbReference type="EMBL" id="MDR6941814.1"/>
    </source>
</evidence>
<proteinExistence type="predicted"/>
<sequence>MKKFILFFILATFSVIAQAQSGYNYYEWGFGGGIGYGKGYTDTKKQDYHPIFNVNIAYNYNPYLPIALEFQLGTLSGGGRTRDKDASGRQYKNNFKALILHSDFQAGDLIDYSDNGILNVVKNFYLGTGIGAVFNSMKDIQRTNLYIENGPIGTTRGFEGKDKSVNMVLPLRIGYEFKIYDDYDQVGYTITIGYEHNYTFGEGLDGYNDDPQIFKNNAPDQYAHFTLGFRYNFGNTVSYNKLIRNFKF</sequence>
<dbReference type="Proteomes" id="UP001247620">
    <property type="component" value="Unassembled WGS sequence"/>
</dbReference>
<reference evidence="2 3" key="1">
    <citation type="submission" date="2023-07" db="EMBL/GenBank/DDBJ databases">
        <title>Sorghum-associated microbial communities from plants grown in Nebraska, USA.</title>
        <authorList>
            <person name="Schachtman D."/>
        </authorList>
    </citation>
    <scope>NUCLEOTIDE SEQUENCE [LARGE SCALE GENOMIC DNA]</scope>
    <source>
        <strain evidence="2 3">3262</strain>
    </source>
</reference>
<protein>
    <recommendedName>
        <fullName evidence="4">Outer membrane protein beta-barrel domain-containing protein</fullName>
    </recommendedName>
</protein>
<organism evidence="2 3">
    <name type="scientific">Mucilaginibacter pocheonensis</name>
    <dbReference type="NCBI Taxonomy" id="398050"/>
    <lineage>
        <taxon>Bacteria</taxon>
        <taxon>Pseudomonadati</taxon>
        <taxon>Bacteroidota</taxon>
        <taxon>Sphingobacteriia</taxon>
        <taxon>Sphingobacteriales</taxon>
        <taxon>Sphingobacteriaceae</taxon>
        <taxon>Mucilaginibacter</taxon>
    </lineage>
</organism>
<accession>A0ABU1T8V8</accession>
<evidence type="ECO:0008006" key="4">
    <source>
        <dbReference type="Google" id="ProtNLM"/>
    </source>
</evidence>
<dbReference type="EMBL" id="JAVDUU010000002">
    <property type="protein sequence ID" value="MDR6941814.1"/>
    <property type="molecule type" value="Genomic_DNA"/>
</dbReference>
<evidence type="ECO:0000313" key="3">
    <source>
        <dbReference type="Proteomes" id="UP001247620"/>
    </source>
</evidence>